<evidence type="ECO:0000256" key="7">
    <source>
        <dbReference type="ARBA" id="ARBA00022723"/>
    </source>
</evidence>
<evidence type="ECO:0000256" key="3">
    <source>
        <dbReference type="ARBA" id="ARBA00005300"/>
    </source>
</evidence>
<keyword evidence="7 11" id="KW-0479">Metal-binding</keyword>
<name>I7Z719_9GAMM</name>
<dbReference type="FunFam" id="3.30.420.10:FF:000089">
    <property type="entry name" value="Ribonuclease H"/>
    <property type="match status" value="1"/>
</dbReference>
<dbReference type="PANTHER" id="PTHR10642:SF26">
    <property type="entry name" value="RIBONUCLEASE H1"/>
    <property type="match status" value="1"/>
</dbReference>
<evidence type="ECO:0000313" key="13">
    <source>
        <dbReference type="EMBL" id="EIT67574.1"/>
    </source>
</evidence>
<dbReference type="InterPro" id="IPR050092">
    <property type="entry name" value="RNase_H"/>
</dbReference>
<reference evidence="13 14" key="1">
    <citation type="journal article" date="2012" name="J. Bacteriol.">
        <title>Genome Sequence of n-Alkane-Degrading Hydrocarboniphaga effusa Strain AP103T (ATCC BAA-332T).</title>
        <authorList>
            <person name="Chang H.K."/>
            <person name="Zylstra G.J."/>
            <person name="Chae J.C."/>
        </authorList>
    </citation>
    <scope>NUCLEOTIDE SEQUENCE [LARGE SCALE GENOMIC DNA]</scope>
    <source>
        <strain evidence="13 14">AP103</strain>
    </source>
</reference>
<evidence type="ECO:0000259" key="12">
    <source>
        <dbReference type="PROSITE" id="PS50879"/>
    </source>
</evidence>
<dbReference type="AlphaFoldDB" id="I7Z719"/>
<feature type="binding site" evidence="11">
    <location>
        <position position="133"/>
    </location>
    <ligand>
        <name>Mg(2+)</name>
        <dbReference type="ChEBI" id="CHEBI:18420"/>
        <label>2</label>
    </ligand>
</feature>
<dbReference type="GO" id="GO:0004523">
    <property type="term" value="F:RNA-DNA hybrid ribonuclease activity"/>
    <property type="evidence" value="ECO:0007669"/>
    <property type="project" value="UniProtKB-UniRule"/>
</dbReference>
<dbReference type="PROSITE" id="PS50879">
    <property type="entry name" value="RNASE_H_1"/>
    <property type="match status" value="1"/>
</dbReference>
<dbReference type="OrthoDB" id="7845843at2"/>
<dbReference type="EMBL" id="AKGD01000004">
    <property type="protein sequence ID" value="EIT67574.1"/>
    <property type="molecule type" value="Genomic_DNA"/>
</dbReference>
<protein>
    <recommendedName>
        <fullName evidence="5 11">Ribonuclease H</fullName>
        <shortName evidence="11">RNase H</shortName>
        <ecNumber evidence="5 11">3.1.26.4</ecNumber>
    </recommendedName>
</protein>
<keyword evidence="9 11" id="KW-0378">Hydrolase</keyword>
<gene>
    <name evidence="11" type="primary">rnhA</name>
    <name evidence="13" type="ORF">WQQ_40090</name>
</gene>
<comment type="cofactor">
    <cofactor evidence="11">
        <name>Mg(2+)</name>
        <dbReference type="ChEBI" id="CHEBI:18420"/>
    </cofactor>
    <text evidence="11">Binds 1 Mg(2+) ion per subunit. May bind a second metal ion at a regulatory site, or after substrate binding.</text>
</comment>
<dbReference type="Gene3D" id="3.30.420.10">
    <property type="entry name" value="Ribonuclease H-like superfamily/Ribonuclease H"/>
    <property type="match status" value="1"/>
</dbReference>
<dbReference type="STRING" id="1172194.WQQ_40090"/>
<feature type="binding site" evidence="11">
    <location>
        <position position="47"/>
    </location>
    <ligand>
        <name>Mg(2+)</name>
        <dbReference type="ChEBI" id="CHEBI:18420"/>
        <label>1</label>
    </ligand>
</feature>
<comment type="function">
    <text evidence="2 11">Endonuclease that specifically degrades the RNA of RNA-DNA hybrids.</text>
</comment>
<dbReference type="GO" id="GO:0000287">
    <property type="term" value="F:magnesium ion binding"/>
    <property type="evidence" value="ECO:0007669"/>
    <property type="project" value="UniProtKB-UniRule"/>
</dbReference>
<comment type="subcellular location">
    <subcellularLocation>
        <location evidence="11">Cytoplasm</location>
    </subcellularLocation>
</comment>
<dbReference type="HAMAP" id="MF_00042">
    <property type="entry name" value="RNase_H"/>
    <property type="match status" value="1"/>
</dbReference>
<keyword evidence="10 11" id="KW-0460">Magnesium</keyword>
<evidence type="ECO:0000313" key="14">
    <source>
        <dbReference type="Proteomes" id="UP000003704"/>
    </source>
</evidence>
<dbReference type="RefSeq" id="WP_007186944.1">
    <property type="nucleotide sequence ID" value="NZ_AKGD01000004.1"/>
</dbReference>
<dbReference type="SUPFAM" id="SSF53098">
    <property type="entry name" value="Ribonuclease H-like"/>
    <property type="match status" value="1"/>
</dbReference>
<evidence type="ECO:0000256" key="9">
    <source>
        <dbReference type="ARBA" id="ARBA00022801"/>
    </source>
</evidence>
<proteinExistence type="inferred from homology"/>
<dbReference type="NCBIfam" id="NF001236">
    <property type="entry name" value="PRK00203.1"/>
    <property type="match status" value="1"/>
</dbReference>
<dbReference type="InterPro" id="IPR022892">
    <property type="entry name" value="RNaseHI"/>
</dbReference>
<dbReference type="PATRIC" id="fig|1172194.4.peg.3893"/>
<keyword evidence="11" id="KW-0963">Cytoplasm</keyword>
<keyword evidence="8 11" id="KW-0255">Endonuclease</keyword>
<organism evidence="13 14">
    <name type="scientific">Hydrocarboniphaga effusa AP103</name>
    <dbReference type="NCBI Taxonomy" id="1172194"/>
    <lineage>
        <taxon>Bacteria</taxon>
        <taxon>Pseudomonadati</taxon>
        <taxon>Pseudomonadota</taxon>
        <taxon>Gammaproteobacteria</taxon>
        <taxon>Nevskiales</taxon>
        <taxon>Nevskiaceae</taxon>
        <taxon>Hydrocarboniphaga</taxon>
    </lineage>
</organism>
<comment type="caution">
    <text evidence="13">The sequence shown here is derived from an EMBL/GenBank/DDBJ whole genome shotgun (WGS) entry which is preliminary data.</text>
</comment>
<dbReference type="Proteomes" id="UP000003704">
    <property type="component" value="Unassembled WGS sequence"/>
</dbReference>
<feature type="binding site" evidence="11">
    <location>
        <position position="9"/>
    </location>
    <ligand>
        <name>Mg(2+)</name>
        <dbReference type="ChEBI" id="CHEBI:18420"/>
        <label>1</label>
    </ligand>
</feature>
<dbReference type="InterPro" id="IPR012337">
    <property type="entry name" value="RNaseH-like_sf"/>
</dbReference>
<evidence type="ECO:0000256" key="6">
    <source>
        <dbReference type="ARBA" id="ARBA00022722"/>
    </source>
</evidence>
<evidence type="ECO:0000256" key="8">
    <source>
        <dbReference type="ARBA" id="ARBA00022759"/>
    </source>
</evidence>
<evidence type="ECO:0000256" key="1">
    <source>
        <dbReference type="ARBA" id="ARBA00000077"/>
    </source>
</evidence>
<dbReference type="GO" id="GO:0005737">
    <property type="term" value="C:cytoplasm"/>
    <property type="evidence" value="ECO:0007669"/>
    <property type="project" value="UniProtKB-SubCell"/>
</dbReference>
<dbReference type="EC" id="3.1.26.4" evidence="5 11"/>
<comment type="subunit">
    <text evidence="4 11">Monomer.</text>
</comment>
<comment type="similarity">
    <text evidence="3 11">Belongs to the RNase H family.</text>
</comment>
<dbReference type="PANTHER" id="PTHR10642">
    <property type="entry name" value="RIBONUCLEASE H1"/>
    <property type="match status" value="1"/>
</dbReference>
<dbReference type="CDD" id="cd09278">
    <property type="entry name" value="RNase_HI_prokaryote_like"/>
    <property type="match status" value="1"/>
</dbReference>
<feature type="binding site" evidence="11">
    <location>
        <position position="69"/>
    </location>
    <ligand>
        <name>Mg(2+)</name>
        <dbReference type="ChEBI" id="CHEBI:18420"/>
        <label>1</label>
    </ligand>
</feature>
<dbReference type="GO" id="GO:0003676">
    <property type="term" value="F:nucleic acid binding"/>
    <property type="evidence" value="ECO:0007669"/>
    <property type="project" value="InterPro"/>
</dbReference>
<dbReference type="InterPro" id="IPR036397">
    <property type="entry name" value="RNaseH_sf"/>
</dbReference>
<keyword evidence="14" id="KW-1185">Reference proteome</keyword>
<evidence type="ECO:0000256" key="5">
    <source>
        <dbReference type="ARBA" id="ARBA00012180"/>
    </source>
</evidence>
<feature type="binding site" evidence="11">
    <location>
        <position position="9"/>
    </location>
    <ligand>
        <name>Mg(2+)</name>
        <dbReference type="ChEBI" id="CHEBI:18420"/>
        <label>2</label>
    </ligand>
</feature>
<evidence type="ECO:0000256" key="4">
    <source>
        <dbReference type="ARBA" id="ARBA00011245"/>
    </source>
</evidence>
<dbReference type="Pfam" id="PF00075">
    <property type="entry name" value="RNase_H"/>
    <property type="match status" value="1"/>
</dbReference>
<keyword evidence="6 11" id="KW-0540">Nuclease</keyword>
<comment type="catalytic activity">
    <reaction evidence="1 11">
        <text>Endonucleolytic cleavage to 5'-phosphomonoester.</text>
        <dbReference type="EC" id="3.1.26.4"/>
    </reaction>
</comment>
<evidence type="ECO:0000256" key="10">
    <source>
        <dbReference type="ARBA" id="ARBA00022842"/>
    </source>
</evidence>
<dbReference type="GO" id="GO:0043137">
    <property type="term" value="P:DNA replication, removal of RNA primer"/>
    <property type="evidence" value="ECO:0007669"/>
    <property type="project" value="TreeGrafter"/>
</dbReference>
<feature type="domain" description="RNase H type-1" evidence="12">
    <location>
        <begin position="1"/>
        <end position="141"/>
    </location>
</feature>
<dbReference type="InterPro" id="IPR002156">
    <property type="entry name" value="RNaseH_domain"/>
</dbReference>
<evidence type="ECO:0000256" key="11">
    <source>
        <dbReference type="HAMAP-Rule" id="MF_00042"/>
    </source>
</evidence>
<evidence type="ECO:0000256" key="2">
    <source>
        <dbReference type="ARBA" id="ARBA00004065"/>
    </source>
</evidence>
<accession>I7Z719</accession>
<sequence>MKAITIYSDGACKGNPGPGGWGAVLRYGAAEKRIKGGEPGTTNNRMELTAAIQALDSLREACEVTLFTDSTYVMKGLNEWLSGWKRRGWRTADGKAVKNQDLWERLDAACARHKIEWRWVKGHNGDPGNELADRLANEGCLEATSRVGGG</sequence>